<dbReference type="InterPro" id="IPR013126">
    <property type="entry name" value="Hsp_70_fam"/>
</dbReference>
<dbReference type="GeneID" id="17282003"/>
<dbReference type="SUPFAM" id="SSF53067">
    <property type="entry name" value="Actin-like ATPase domain"/>
    <property type="match status" value="1"/>
</dbReference>
<dbReference type="eggNOG" id="KOG0100">
    <property type="taxonomic scope" value="Eukaryota"/>
</dbReference>
<organism evidence="4 5">
    <name type="scientific">Emiliania huxleyi (strain CCMP1516)</name>
    <dbReference type="NCBI Taxonomy" id="280463"/>
    <lineage>
        <taxon>Eukaryota</taxon>
        <taxon>Haptista</taxon>
        <taxon>Haptophyta</taxon>
        <taxon>Prymnesiophyceae</taxon>
        <taxon>Isochrysidales</taxon>
        <taxon>Noelaerhabdaceae</taxon>
        <taxon>Emiliania</taxon>
    </lineage>
</organism>
<evidence type="ECO:0000256" key="3">
    <source>
        <dbReference type="ARBA" id="ARBA00022840"/>
    </source>
</evidence>
<dbReference type="PANTHER" id="PTHR19375">
    <property type="entry name" value="HEAT SHOCK PROTEIN 70KDA"/>
    <property type="match status" value="1"/>
</dbReference>
<comment type="similarity">
    <text evidence="1">Belongs to the heat shock protein 70 family.</text>
</comment>
<dbReference type="STRING" id="2903.R1DMD9"/>
<dbReference type="HOGENOM" id="CLU_005965_11_3_1"/>
<keyword evidence="2" id="KW-0547">Nucleotide-binding</keyword>
<sequence length="73" mass="7811">GPVIGIDLGTTYSCVGVYRKGKVEIIANEQGNRVTPSWVAFTDDGERLVGDAARSQSSLNPVNTIYDAKRLIG</sequence>
<name>A0A0D3KLU8_EMIH1</name>
<reference evidence="5" key="1">
    <citation type="journal article" date="2013" name="Nature">
        <title>Pan genome of the phytoplankton Emiliania underpins its global distribution.</title>
        <authorList>
            <person name="Read B.A."/>
            <person name="Kegel J."/>
            <person name="Klute M.J."/>
            <person name="Kuo A."/>
            <person name="Lefebvre S.C."/>
            <person name="Maumus F."/>
            <person name="Mayer C."/>
            <person name="Miller J."/>
            <person name="Monier A."/>
            <person name="Salamov A."/>
            <person name="Young J."/>
            <person name="Aguilar M."/>
            <person name="Claverie J.M."/>
            <person name="Frickenhaus S."/>
            <person name="Gonzalez K."/>
            <person name="Herman E.K."/>
            <person name="Lin Y.C."/>
            <person name="Napier J."/>
            <person name="Ogata H."/>
            <person name="Sarno A.F."/>
            <person name="Shmutz J."/>
            <person name="Schroeder D."/>
            <person name="de Vargas C."/>
            <person name="Verret F."/>
            <person name="von Dassow P."/>
            <person name="Valentin K."/>
            <person name="Van de Peer Y."/>
            <person name="Wheeler G."/>
            <person name="Dacks J.B."/>
            <person name="Delwiche C.F."/>
            <person name="Dyhrman S.T."/>
            <person name="Glockner G."/>
            <person name="John U."/>
            <person name="Richards T."/>
            <person name="Worden A.Z."/>
            <person name="Zhang X."/>
            <person name="Grigoriev I.V."/>
            <person name="Allen A.E."/>
            <person name="Bidle K."/>
            <person name="Borodovsky M."/>
            <person name="Bowler C."/>
            <person name="Brownlee C."/>
            <person name="Cock J.M."/>
            <person name="Elias M."/>
            <person name="Gladyshev V.N."/>
            <person name="Groth M."/>
            <person name="Guda C."/>
            <person name="Hadaegh A."/>
            <person name="Iglesias-Rodriguez M.D."/>
            <person name="Jenkins J."/>
            <person name="Jones B.M."/>
            <person name="Lawson T."/>
            <person name="Leese F."/>
            <person name="Lindquist E."/>
            <person name="Lobanov A."/>
            <person name="Lomsadze A."/>
            <person name="Malik S.B."/>
            <person name="Marsh M.E."/>
            <person name="Mackinder L."/>
            <person name="Mock T."/>
            <person name="Mueller-Roeber B."/>
            <person name="Pagarete A."/>
            <person name="Parker M."/>
            <person name="Probert I."/>
            <person name="Quesneville H."/>
            <person name="Raines C."/>
            <person name="Rensing S.A."/>
            <person name="Riano-Pachon D.M."/>
            <person name="Richier S."/>
            <person name="Rokitta S."/>
            <person name="Shiraiwa Y."/>
            <person name="Soanes D.M."/>
            <person name="van der Giezen M."/>
            <person name="Wahlund T.M."/>
            <person name="Williams B."/>
            <person name="Wilson W."/>
            <person name="Wolfe G."/>
            <person name="Wurch L.L."/>
        </authorList>
    </citation>
    <scope>NUCLEOTIDE SEQUENCE</scope>
</reference>
<proteinExistence type="inferred from homology"/>
<dbReference type="InterPro" id="IPR018181">
    <property type="entry name" value="Heat_shock_70_CS"/>
</dbReference>
<dbReference type="EnsemblProtists" id="EOD36733">
    <property type="protein sequence ID" value="EOD36733"/>
    <property type="gene ID" value="EMIHUDRAFT_59809"/>
</dbReference>
<keyword evidence="3" id="KW-0067">ATP-binding</keyword>
<protein>
    <recommendedName>
        <fullName evidence="6">Heat shock protein 70</fullName>
    </recommendedName>
</protein>
<evidence type="ECO:0000313" key="5">
    <source>
        <dbReference type="Proteomes" id="UP000013827"/>
    </source>
</evidence>
<dbReference type="GO" id="GO:0005524">
    <property type="term" value="F:ATP binding"/>
    <property type="evidence" value="ECO:0007669"/>
    <property type="project" value="UniProtKB-KW"/>
</dbReference>
<evidence type="ECO:0008006" key="6">
    <source>
        <dbReference type="Google" id="ProtNLM"/>
    </source>
</evidence>
<dbReference type="Gene3D" id="3.30.420.40">
    <property type="match status" value="1"/>
</dbReference>
<dbReference type="GO" id="GO:0140662">
    <property type="term" value="F:ATP-dependent protein folding chaperone"/>
    <property type="evidence" value="ECO:0007669"/>
    <property type="project" value="InterPro"/>
</dbReference>
<dbReference type="PROSITE" id="PS00297">
    <property type="entry name" value="HSP70_1"/>
    <property type="match status" value="1"/>
</dbReference>
<keyword evidence="5" id="KW-1185">Reference proteome</keyword>
<evidence type="ECO:0000256" key="2">
    <source>
        <dbReference type="ARBA" id="ARBA00022741"/>
    </source>
</evidence>
<evidence type="ECO:0000313" key="4">
    <source>
        <dbReference type="EnsemblProtists" id="EOD36733"/>
    </source>
</evidence>
<dbReference type="Pfam" id="PF00012">
    <property type="entry name" value="HSP70"/>
    <property type="match status" value="1"/>
</dbReference>
<dbReference type="Proteomes" id="UP000013827">
    <property type="component" value="Unassembled WGS sequence"/>
</dbReference>
<dbReference type="PRINTS" id="PR00301">
    <property type="entry name" value="HEATSHOCK70"/>
</dbReference>
<dbReference type="AlphaFoldDB" id="A0A0D3KLU8"/>
<dbReference type="KEGG" id="ehx:EMIHUDRAFT_59809"/>
<dbReference type="InterPro" id="IPR043129">
    <property type="entry name" value="ATPase_NBD"/>
</dbReference>
<dbReference type="FunFam" id="3.30.420.40:FF:000028">
    <property type="entry name" value="heat shock 70 kDa protein-like"/>
    <property type="match status" value="1"/>
</dbReference>
<evidence type="ECO:0000256" key="1">
    <source>
        <dbReference type="ARBA" id="ARBA00007381"/>
    </source>
</evidence>
<reference evidence="4" key="2">
    <citation type="submission" date="2024-10" db="UniProtKB">
        <authorList>
            <consortium name="EnsemblProtists"/>
        </authorList>
    </citation>
    <scope>IDENTIFICATION</scope>
</reference>
<accession>A0A0D3KLU8</accession>
<dbReference type="RefSeq" id="XP_005789162.1">
    <property type="nucleotide sequence ID" value="XM_005789105.1"/>
</dbReference>